<accession>A0ABN2J9K6</accession>
<sequence length="100" mass="10611">MPIRSHPVHPPFPSHRAPATEAALHKGTPGAHPGPAPETRAIPFRARPAARHDFLMSNTAARWTLIAALAVLTLLTITITTRLDGALDKPAQSTGQSASR</sequence>
<evidence type="ECO:0000313" key="3">
    <source>
        <dbReference type="EMBL" id="GAA1720732.1"/>
    </source>
</evidence>
<reference evidence="3 4" key="1">
    <citation type="journal article" date="2019" name="Int. J. Syst. Evol. Microbiol.">
        <title>The Global Catalogue of Microorganisms (GCM) 10K type strain sequencing project: providing services to taxonomists for standard genome sequencing and annotation.</title>
        <authorList>
            <consortium name="The Broad Institute Genomics Platform"/>
            <consortium name="The Broad Institute Genome Sequencing Center for Infectious Disease"/>
            <person name="Wu L."/>
            <person name="Ma J."/>
        </authorList>
    </citation>
    <scope>NUCLEOTIDE SEQUENCE [LARGE SCALE GENOMIC DNA]</scope>
    <source>
        <strain evidence="3 4">JCM 14307</strain>
    </source>
</reference>
<proteinExistence type="predicted"/>
<feature type="transmembrane region" description="Helical" evidence="2">
    <location>
        <begin position="60"/>
        <end position="79"/>
    </location>
</feature>
<feature type="region of interest" description="Disordered" evidence="1">
    <location>
        <begin position="1"/>
        <end position="40"/>
    </location>
</feature>
<comment type="caution">
    <text evidence="3">The sequence shown here is derived from an EMBL/GenBank/DDBJ whole genome shotgun (WGS) entry which is preliminary data.</text>
</comment>
<protein>
    <submittedName>
        <fullName evidence="3">Uncharacterized protein</fullName>
    </submittedName>
</protein>
<keyword evidence="2" id="KW-1133">Transmembrane helix</keyword>
<dbReference type="Proteomes" id="UP001500280">
    <property type="component" value="Unassembled WGS sequence"/>
</dbReference>
<evidence type="ECO:0000256" key="1">
    <source>
        <dbReference type="SAM" id="MobiDB-lite"/>
    </source>
</evidence>
<dbReference type="EMBL" id="BAAANF010000036">
    <property type="protein sequence ID" value="GAA1720732.1"/>
    <property type="molecule type" value="Genomic_DNA"/>
</dbReference>
<evidence type="ECO:0000313" key="4">
    <source>
        <dbReference type="Proteomes" id="UP001500280"/>
    </source>
</evidence>
<keyword evidence="4" id="KW-1185">Reference proteome</keyword>
<keyword evidence="2" id="KW-0812">Transmembrane</keyword>
<gene>
    <name evidence="3" type="ORF">GCM10009745_82250</name>
</gene>
<name>A0ABN2J9K6_9ACTN</name>
<evidence type="ECO:0000256" key="2">
    <source>
        <dbReference type="SAM" id="Phobius"/>
    </source>
</evidence>
<keyword evidence="2" id="KW-0472">Membrane</keyword>
<organism evidence="3 4">
    <name type="scientific">Kribbella yunnanensis</name>
    <dbReference type="NCBI Taxonomy" id="190194"/>
    <lineage>
        <taxon>Bacteria</taxon>
        <taxon>Bacillati</taxon>
        <taxon>Actinomycetota</taxon>
        <taxon>Actinomycetes</taxon>
        <taxon>Propionibacteriales</taxon>
        <taxon>Kribbellaceae</taxon>
        <taxon>Kribbella</taxon>
    </lineage>
</organism>